<feature type="binding site" evidence="13">
    <location>
        <position position="288"/>
    </location>
    <ligand>
        <name>[4Fe-4S] cluster</name>
        <dbReference type="ChEBI" id="CHEBI:49883"/>
        <label>2</label>
    </ligand>
</feature>
<keyword evidence="10 13" id="KW-0408">Iron</keyword>
<name>A0A1C7PDA5_9BACT</name>
<evidence type="ECO:0000259" key="16">
    <source>
        <dbReference type="Pfam" id="PF14720"/>
    </source>
</evidence>
<dbReference type="GO" id="GO:0009061">
    <property type="term" value="P:anaerobic respiration"/>
    <property type="evidence" value="ECO:0007669"/>
    <property type="project" value="TreeGrafter"/>
</dbReference>
<dbReference type="PRINTS" id="PR00614">
    <property type="entry name" value="NIHGNASESMLL"/>
</dbReference>
<dbReference type="GO" id="GO:0051538">
    <property type="term" value="F:3 iron, 4 sulfur cluster binding"/>
    <property type="evidence" value="ECO:0007669"/>
    <property type="project" value="UniProtKB-KW"/>
</dbReference>
<comment type="cofactor">
    <cofactor evidence="2">
        <name>[4Fe-4S] cluster</name>
        <dbReference type="ChEBI" id="CHEBI:49883"/>
    </cofactor>
</comment>
<dbReference type="SUPFAM" id="SSF56770">
    <property type="entry name" value="HydA/Nqo6-like"/>
    <property type="match status" value="1"/>
</dbReference>
<evidence type="ECO:0000256" key="6">
    <source>
        <dbReference type="ARBA" id="ARBA00022485"/>
    </source>
</evidence>
<keyword evidence="18" id="KW-1185">Reference proteome</keyword>
<keyword evidence="6 13" id="KW-0004">4Fe-4S</keyword>
<keyword evidence="7 13" id="KW-0479">Metal-binding</keyword>
<dbReference type="GO" id="GO:0046872">
    <property type="term" value="F:metal ion binding"/>
    <property type="evidence" value="ECO:0007669"/>
    <property type="project" value="UniProtKB-KW"/>
</dbReference>
<comment type="cofactor">
    <cofactor evidence="1">
        <name>[3Fe-4S] cluster</name>
        <dbReference type="ChEBI" id="CHEBI:21137"/>
    </cofactor>
</comment>
<dbReference type="Proteomes" id="UP000176204">
    <property type="component" value="Chromosome I"/>
</dbReference>
<feature type="region of interest" description="Disordered" evidence="14">
    <location>
        <begin position="386"/>
        <end position="410"/>
    </location>
</feature>
<proteinExistence type="inferred from homology"/>
<dbReference type="GO" id="GO:0044569">
    <property type="term" value="C:[Ni-Fe] hydrogenase complex"/>
    <property type="evidence" value="ECO:0007669"/>
    <property type="project" value="TreeGrafter"/>
</dbReference>
<dbReference type="PIRSF" id="PIRSF000310">
    <property type="entry name" value="NiFe_hyd_ssu"/>
    <property type="match status" value="1"/>
</dbReference>
<dbReference type="PATRIC" id="fig|1679444.3.peg.2302"/>
<accession>A0A1C7PDA5</accession>
<evidence type="ECO:0000256" key="7">
    <source>
        <dbReference type="ARBA" id="ARBA00022723"/>
    </source>
</evidence>
<feature type="binding site" evidence="13">
    <location>
        <position position="216"/>
    </location>
    <ligand>
        <name>[4Fe-4S] cluster</name>
        <dbReference type="ChEBI" id="CHEBI:49883"/>
        <label>1</label>
    </ligand>
</feature>
<dbReference type="GO" id="GO:0009055">
    <property type="term" value="F:electron transfer activity"/>
    <property type="evidence" value="ECO:0007669"/>
    <property type="project" value="TreeGrafter"/>
</dbReference>
<dbReference type="NCBIfam" id="TIGR00391">
    <property type="entry name" value="hydA"/>
    <property type="match status" value="1"/>
</dbReference>
<comment type="subunit">
    <text evidence="5">Heterodimer of a large and a small subunit.</text>
</comment>
<evidence type="ECO:0000256" key="10">
    <source>
        <dbReference type="ARBA" id="ARBA00023004"/>
    </source>
</evidence>
<dbReference type="GO" id="GO:0009375">
    <property type="term" value="C:ferredoxin hydrogenase complex"/>
    <property type="evidence" value="ECO:0007669"/>
    <property type="project" value="InterPro"/>
</dbReference>
<dbReference type="OrthoDB" id="9766729at2"/>
<dbReference type="PANTHER" id="PTHR30013">
    <property type="entry name" value="NIFE / NIFESE HYDROGENASE SMALL SUBUNIT FAMILY MEMBER"/>
    <property type="match status" value="1"/>
</dbReference>
<evidence type="ECO:0000256" key="12">
    <source>
        <dbReference type="ARBA" id="ARBA00023291"/>
    </source>
</evidence>
<dbReference type="InterPro" id="IPR037148">
    <property type="entry name" value="NiFe-Hase_small_C_sf"/>
</dbReference>
<dbReference type="GO" id="GO:0030313">
    <property type="term" value="C:cell envelope"/>
    <property type="evidence" value="ECO:0007669"/>
    <property type="project" value="UniProtKB-SubCell"/>
</dbReference>
<sequence length="410" mass="44365">MKQDERNQDCTAEIHPELTTWKPGETLGEHMERRGVTRREFNTWCLKLLGLMGVTALCGSEAEAQEAADKIAAMKRPVVMWLQLQECTGCLESTIRSYNEEIGNLVLSVVSMPYVELLMAPSGAAAEKSFHDAAEQPHILVVNGSVPVKENGVYCMIGGETAETVLRRAAKNATHVLAVGSCAYFGSIQAARPNPTGAVGVRDILTDIPVINVPGCPPIGDVITAVIMYILTFEKVPPCDGEGRPLMAYGTRIHNNCQRRAHFDAGQFVNSFDDENACQGFCLYKMGCKGPNTFSPCPIVKWNGGVSFPIQSGHPCIGCTELYFFDRMSPFYKTLPNIHGFGIETSANAVGIAAMAAAGVGIAAHITGSAIRSRSQFRKEDANVNLPAYGDVPKDRRPPKADDHITDTGE</sequence>
<feature type="binding site" evidence="13">
    <location>
        <position position="297"/>
    </location>
    <ligand>
        <name>[3Fe-4S] cluster</name>
        <dbReference type="ChEBI" id="CHEBI:21137"/>
    </ligand>
</feature>
<evidence type="ECO:0000256" key="9">
    <source>
        <dbReference type="ARBA" id="ARBA00023002"/>
    </source>
</evidence>
<dbReference type="AlphaFoldDB" id="A0A1C7PDA5"/>
<dbReference type="RefSeq" id="WP_067773909.1">
    <property type="nucleotide sequence ID" value="NZ_LIGX01000015.1"/>
</dbReference>
<comment type="subcellular location">
    <subcellularLocation>
        <location evidence="3">Cell envelope</location>
    </subcellularLocation>
</comment>
<feature type="binding site" evidence="13">
    <location>
        <position position="87"/>
    </location>
    <ligand>
        <name>[4Fe-4S] cluster</name>
        <dbReference type="ChEBI" id="CHEBI:49883"/>
        <label>1</label>
    </ligand>
</feature>
<evidence type="ECO:0000256" key="3">
    <source>
        <dbReference type="ARBA" id="ARBA00004196"/>
    </source>
</evidence>
<dbReference type="Pfam" id="PF14720">
    <property type="entry name" value="NiFe_hyd_SSU_C"/>
    <property type="match status" value="1"/>
</dbReference>
<feature type="binding site" evidence="13">
    <location>
        <position position="254"/>
    </location>
    <ligand>
        <name>[4Fe-4S] cluster</name>
        <dbReference type="ChEBI" id="CHEBI:49883"/>
        <label>2</label>
    </ligand>
</feature>
<organism evidence="17 18">
    <name type="scientific">Akkermansia glycaniphila</name>
    <dbReference type="NCBI Taxonomy" id="1679444"/>
    <lineage>
        <taxon>Bacteria</taxon>
        <taxon>Pseudomonadati</taxon>
        <taxon>Verrucomicrobiota</taxon>
        <taxon>Verrucomicrobiia</taxon>
        <taxon>Verrucomicrobiales</taxon>
        <taxon>Akkermansiaceae</taxon>
        <taxon>Akkermansia</taxon>
    </lineage>
</organism>
<dbReference type="PANTHER" id="PTHR30013:SF7">
    <property type="entry name" value="HYDROGENASE-2 SMALL CHAIN"/>
    <property type="match status" value="1"/>
</dbReference>
<dbReference type="Gene3D" id="4.10.480.10">
    <property type="entry name" value="Cytochrome-c3 hydrogenase, C-terminal domain"/>
    <property type="match status" value="1"/>
</dbReference>
<dbReference type="Gene3D" id="3.40.50.700">
    <property type="entry name" value="NADH:ubiquinone oxidoreductase-like, 20kDa subunit"/>
    <property type="match status" value="1"/>
</dbReference>
<dbReference type="GO" id="GO:0008901">
    <property type="term" value="F:ferredoxin hydrogenase activity"/>
    <property type="evidence" value="ECO:0007669"/>
    <property type="project" value="InterPro"/>
</dbReference>
<feature type="domain" description="Cytochrome-c3 hydrogenase C-terminal" evidence="16">
    <location>
        <begin position="249"/>
        <end position="332"/>
    </location>
</feature>
<comment type="similarity">
    <text evidence="4">Belongs to the [NiFe]/[NiFeSe] hydrogenase small subunit family.</text>
</comment>
<dbReference type="EMBL" id="LT629973">
    <property type="protein sequence ID" value="SEH80003.1"/>
    <property type="molecule type" value="Genomic_DNA"/>
</dbReference>
<feature type="binding site" evidence="13">
    <location>
        <position position="182"/>
    </location>
    <ligand>
        <name>[4Fe-4S] cluster</name>
        <dbReference type="ChEBI" id="CHEBI:49883"/>
        <label>1</label>
    </ligand>
</feature>
<evidence type="ECO:0000313" key="17">
    <source>
        <dbReference type="EMBL" id="SEH80003.1"/>
    </source>
</evidence>
<evidence type="ECO:0000256" key="11">
    <source>
        <dbReference type="ARBA" id="ARBA00023014"/>
    </source>
</evidence>
<evidence type="ECO:0000256" key="5">
    <source>
        <dbReference type="ARBA" id="ARBA00011771"/>
    </source>
</evidence>
<feature type="compositionally biased region" description="Basic and acidic residues" evidence="14">
    <location>
        <begin position="392"/>
        <end position="410"/>
    </location>
</feature>
<evidence type="ECO:0000259" key="15">
    <source>
        <dbReference type="Pfam" id="PF01058"/>
    </source>
</evidence>
<dbReference type="GO" id="GO:0051539">
    <property type="term" value="F:4 iron, 4 sulfur cluster binding"/>
    <property type="evidence" value="ECO:0007669"/>
    <property type="project" value="UniProtKB-KW"/>
</dbReference>
<dbReference type="InterPro" id="IPR001821">
    <property type="entry name" value="NiFe_hydrogenase_ssu"/>
</dbReference>
<keyword evidence="8" id="KW-0732">Signal</keyword>
<dbReference type="InterPro" id="IPR006137">
    <property type="entry name" value="NADH_UbQ_OxRdtase-like_20kDa"/>
</dbReference>
<dbReference type="GO" id="GO:0016020">
    <property type="term" value="C:membrane"/>
    <property type="evidence" value="ECO:0007669"/>
    <property type="project" value="TreeGrafter"/>
</dbReference>
<feature type="binding site" evidence="13">
    <location>
        <position position="257"/>
    </location>
    <ligand>
        <name>[4Fe-4S] cluster</name>
        <dbReference type="ChEBI" id="CHEBI:49883"/>
        <label>2</label>
    </ligand>
</feature>
<dbReference type="KEGG" id="agl:PYTT_0843"/>
<evidence type="ECO:0000256" key="14">
    <source>
        <dbReference type="SAM" id="MobiDB-lite"/>
    </source>
</evidence>
<feature type="binding site" evidence="13">
    <location>
        <position position="319"/>
    </location>
    <ligand>
        <name>[3Fe-4S] cluster</name>
        <dbReference type="ChEBI" id="CHEBI:21137"/>
    </ligand>
</feature>
<feature type="binding site" evidence="13">
    <location>
        <position position="316"/>
    </location>
    <ligand>
        <name>[3Fe-4S] cluster</name>
        <dbReference type="ChEBI" id="CHEBI:21137"/>
    </ligand>
</feature>
<keyword evidence="11 13" id="KW-0411">Iron-sulfur</keyword>
<feature type="binding site" evidence="13">
    <location>
        <position position="90"/>
    </location>
    <ligand>
        <name>[4Fe-4S] cluster</name>
        <dbReference type="ChEBI" id="CHEBI:49883"/>
        <label>1</label>
    </ligand>
</feature>
<dbReference type="STRING" id="1679444.PYTT_0843"/>
<dbReference type="Pfam" id="PF01058">
    <property type="entry name" value="Oxidored_q6"/>
    <property type="match status" value="1"/>
</dbReference>
<dbReference type="InterPro" id="IPR027394">
    <property type="entry name" value="Cytochrome-c3_hydrogenase_C"/>
</dbReference>
<keyword evidence="12 13" id="KW-0003">3Fe-4S</keyword>
<evidence type="ECO:0000256" key="1">
    <source>
        <dbReference type="ARBA" id="ARBA00001927"/>
    </source>
</evidence>
<feature type="binding site" evidence="13">
    <location>
        <position position="282"/>
    </location>
    <ligand>
        <name>[4Fe-4S] cluster</name>
        <dbReference type="ChEBI" id="CHEBI:49883"/>
        <label>2</label>
    </ligand>
</feature>
<protein>
    <submittedName>
        <fullName evidence="17">Hyda: hydrogenase (Nife) small subunit (Hyda)</fullName>
    </submittedName>
</protein>
<evidence type="ECO:0000256" key="2">
    <source>
        <dbReference type="ARBA" id="ARBA00001966"/>
    </source>
</evidence>
<feature type="domain" description="NADH:ubiquinone oxidoreductase-like 20kDa subunit" evidence="15">
    <location>
        <begin position="87"/>
        <end position="229"/>
    </location>
</feature>
<evidence type="ECO:0000313" key="18">
    <source>
        <dbReference type="Proteomes" id="UP000176204"/>
    </source>
</evidence>
<gene>
    <name evidence="17" type="ORF">PYTT_0843</name>
</gene>
<dbReference type="InterPro" id="IPR037024">
    <property type="entry name" value="NiFe_Hase_small_N_sf"/>
</dbReference>
<evidence type="ECO:0000256" key="8">
    <source>
        <dbReference type="ARBA" id="ARBA00022729"/>
    </source>
</evidence>
<evidence type="ECO:0000256" key="13">
    <source>
        <dbReference type="PIRSR" id="PIRSR000310-1"/>
    </source>
</evidence>
<keyword evidence="9" id="KW-0560">Oxidoreductase</keyword>
<evidence type="ECO:0000256" key="4">
    <source>
        <dbReference type="ARBA" id="ARBA00006605"/>
    </source>
</evidence>
<reference evidence="18" key="1">
    <citation type="submission" date="2016-09" db="EMBL/GenBank/DDBJ databases">
        <authorList>
            <person name="Koehorst J."/>
        </authorList>
    </citation>
    <scope>NUCLEOTIDE SEQUENCE [LARGE SCALE GENOMIC DNA]</scope>
</reference>